<accession>A0ACB7HUA6</accession>
<evidence type="ECO:0000313" key="2">
    <source>
        <dbReference type="Proteomes" id="UP000091857"/>
    </source>
</evidence>
<protein>
    <submittedName>
        <fullName evidence="1">Uncharacterized protein</fullName>
    </submittedName>
</protein>
<dbReference type="EMBL" id="CM004390">
    <property type="protein sequence ID" value="KAG8655875.1"/>
    <property type="molecule type" value="Genomic_DNA"/>
</dbReference>
<organism evidence="1 2">
    <name type="scientific">Manihot esculenta</name>
    <name type="common">Cassava</name>
    <name type="synonym">Jatropha manihot</name>
    <dbReference type="NCBI Taxonomy" id="3983"/>
    <lineage>
        <taxon>Eukaryota</taxon>
        <taxon>Viridiplantae</taxon>
        <taxon>Streptophyta</taxon>
        <taxon>Embryophyta</taxon>
        <taxon>Tracheophyta</taxon>
        <taxon>Spermatophyta</taxon>
        <taxon>Magnoliopsida</taxon>
        <taxon>eudicotyledons</taxon>
        <taxon>Gunneridae</taxon>
        <taxon>Pentapetalae</taxon>
        <taxon>rosids</taxon>
        <taxon>fabids</taxon>
        <taxon>Malpighiales</taxon>
        <taxon>Euphorbiaceae</taxon>
        <taxon>Crotonoideae</taxon>
        <taxon>Manihoteae</taxon>
        <taxon>Manihot</taxon>
    </lineage>
</organism>
<dbReference type="Proteomes" id="UP000091857">
    <property type="component" value="Chromosome 4"/>
</dbReference>
<reference evidence="2" key="1">
    <citation type="journal article" date="2016" name="Nat. Biotechnol.">
        <title>Sequencing wild and cultivated cassava and related species reveals extensive interspecific hybridization and genetic diversity.</title>
        <authorList>
            <person name="Bredeson J.V."/>
            <person name="Lyons J.B."/>
            <person name="Prochnik S.E."/>
            <person name="Wu G.A."/>
            <person name="Ha C.M."/>
            <person name="Edsinger-Gonzales E."/>
            <person name="Grimwood J."/>
            <person name="Schmutz J."/>
            <person name="Rabbi I.Y."/>
            <person name="Egesi C."/>
            <person name="Nauluvula P."/>
            <person name="Lebot V."/>
            <person name="Ndunguru J."/>
            <person name="Mkamilo G."/>
            <person name="Bart R.S."/>
            <person name="Setter T.L."/>
            <person name="Gleadow R.M."/>
            <person name="Kulakow P."/>
            <person name="Ferguson M.E."/>
            <person name="Rounsley S."/>
            <person name="Rokhsar D.S."/>
        </authorList>
    </citation>
    <scope>NUCLEOTIDE SEQUENCE [LARGE SCALE GENOMIC DNA]</scope>
    <source>
        <strain evidence="2">cv. AM560-2</strain>
    </source>
</reference>
<comment type="caution">
    <text evidence="1">The sequence shown here is derived from an EMBL/GenBank/DDBJ whole genome shotgun (WGS) entry which is preliminary data.</text>
</comment>
<proteinExistence type="predicted"/>
<keyword evidence="2" id="KW-1185">Reference proteome</keyword>
<name>A0ACB7HUA6_MANES</name>
<evidence type="ECO:0000313" key="1">
    <source>
        <dbReference type="EMBL" id="KAG8655875.1"/>
    </source>
</evidence>
<sequence length="205" mass="23188">MDDEPATTVANVKVRKTFPRKAATVPALILRITGSLITMVMLLWAIHSGFKLVTNSSRYTSYTDWAFHIGALTMIFGFLFLILGIPILADLFLNLSEQLQEEEAGIHKAWEAKTISKVIAGVFMGLIIMIVMWWAIHTGIRLTKEHKRDSKYHLLTSSIGVVTIVFGLVYFIIGLGIIEELVVDLFDHLQQKERKGNLYLTRLKQ</sequence>
<gene>
    <name evidence="1" type="ORF">MANES_04G083301v8</name>
</gene>